<dbReference type="AlphaFoldDB" id="A0A0C2WVW4"/>
<gene>
    <name evidence="2" type="ORF">M378DRAFT_168076</name>
</gene>
<keyword evidence="3" id="KW-1185">Reference proteome</keyword>
<evidence type="ECO:0000256" key="1">
    <source>
        <dbReference type="SAM" id="MobiDB-lite"/>
    </source>
</evidence>
<evidence type="ECO:0000313" key="3">
    <source>
        <dbReference type="Proteomes" id="UP000054549"/>
    </source>
</evidence>
<protein>
    <submittedName>
        <fullName evidence="2">Uncharacterized protein</fullName>
    </submittedName>
</protein>
<reference evidence="2 3" key="1">
    <citation type="submission" date="2014-04" db="EMBL/GenBank/DDBJ databases">
        <title>Evolutionary Origins and Diversification of the Mycorrhizal Mutualists.</title>
        <authorList>
            <consortium name="DOE Joint Genome Institute"/>
            <consortium name="Mycorrhizal Genomics Consortium"/>
            <person name="Kohler A."/>
            <person name="Kuo A."/>
            <person name="Nagy L.G."/>
            <person name="Floudas D."/>
            <person name="Copeland A."/>
            <person name="Barry K.W."/>
            <person name="Cichocki N."/>
            <person name="Veneault-Fourrey C."/>
            <person name="LaButti K."/>
            <person name="Lindquist E.A."/>
            <person name="Lipzen A."/>
            <person name="Lundell T."/>
            <person name="Morin E."/>
            <person name="Murat C."/>
            <person name="Riley R."/>
            <person name="Ohm R."/>
            <person name="Sun H."/>
            <person name="Tunlid A."/>
            <person name="Henrissat B."/>
            <person name="Grigoriev I.V."/>
            <person name="Hibbett D.S."/>
            <person name="Martin F."/>
        </authorList>
    </citation>
    <scope>NUCLEOTIDE SEQUENCE [LARGE SCALE GENOMIC DNA]</scope>
    <source>
        <strain evidence="2 3">Koide BX008</strain>
    </source>
</reference>
<dbReference type="OrthoDB" id="2646043at2759"/>
<accession>A0A0C2WVW4</accession>
<name>A0A0C2WVW4_AMAMK</name>
<proteinExistence type="predicted"/>
<dbReference type="InParanoid" id="A0A0C2WVW4"/>
<feature type="compositionally biased region" description="Polar residues" evidence="1">
    <location>
        <begin position="110"/>
        <end position="119"/>
    </location>
</feature>
<organism evidence="2 3">
    <name type="scientific">Amanita muscaria (strain Koide BX008)</name>
    <dbReference type="NCBI Taxonomy" id="946122"/>
    <lineage>
        <taxon>Eukaryota</taxon>
        <taxon>Fungi</taxon>
        <taxon>Dikarya</taxon>
        <taxon>Basidiomycota</taxon>
        <taxon>Agaricomycotina</taxon>
        <taxon>Agaricomycetes</taxon>
        <taxon>Agaricomycetidae</taxon>
        <taxon>Agaricales</taxon>
        <taxon>Pluteineae</taxon>
        <taxon>Amanitaceae</taxon>
        <taxon>Amanita</taxon>
    </lineage>
</organism>
<dbReference type="Proteomes" id="UP000054549">
    <property type="component" value="Unassembled WGS sequence"/>
</dbReference>
<dbReference type="HOGENOM" id="CLU_1124672_0_0_1"/>
<feature type="region of interest" description="Disordered" evidence="1">
    <location>
        <begin position="101"/>
        <end position="138"/>
    </location>
</feature>
<dbReference type="EMBL" id="KN818298">
    <property type="protein sequence ID" value="KIL60473.1"/>
    <property type="molecule type" value="Genomic_DNA"/>
</dbReference>
<evidence type="ECO:0000313" key="2">
    <source>
        <dbReference type="EMBL" id="KIL60473.1"/>
    </source>
</evidence>
<sequence>MITIGFLSTHHRQPTLPEADQLLSQLQAIPGCETFTVERLIIWFKQKHSFFSLTAETIQHLTVLTENHSDPSDDLIKTWAILLKANVDDIKAWLQCQKEQKESVEPVQVPTPTQSTSPEPNMKRGTPPSPGPLVKHEQSECKVMEIEVTKVLLDAVTSATQEDKAVPPHRSPKSVSEFECMFAPYEEKMSRILNSLLQQHSG</sequence>